<sequence>MWLISDQFSVGIGYQFLDKPMRKMVLVKESKELSFVKGPGCFELYCVDIRTAFKPLLDYITNFFGVQPHISSIQPPHLWILEIIKYPLRCAMISSNTGSDGK</sequence>
<evidence type="ECO:0000313" key="2">
    <source>
        <dbReference type="WBParaSite" id="Csp11.Scaffold629.g8907.t1"/>
    </source>
</evidence>
<dbReference type="Proteomes" id="UP000095282">
    <property type="component" value="Unplaced"/>
</dbReference>
<evidence type="ECO:0000313" key="1">
    <source>
        <dbReference type="Proteomes" id="UP000095282"/>
    </source>
</evidence>
<proteinExistence type="predicted"/>
<accession>A0A1I7UFW0</accession>
<organism evidence="1 2">
    <name type="scientific">Caenorhabditis tropicalis</name>
    <dbReference type="NCBI Taxonomy" id="1561998"/>
    <lineage>
        <taxon>Eukaryota</taxon>
        <taxon>Metazoa</taxon>
        <taxon>Ecdysozoa</taxon>
        <taxon>Nematoda</taxon>
        <taxon>Chromadorea</taxon>
        <taxon>Rhabditida</taxon>
        <taxon>Rhabditina</taxon>
        <taxon>Rhabditomorpha</taxon>
        <taxon>Rhabditoidea</taxon>
        <taxon>Rhabditidae</taxon>
        <taxon>Peloderinae</taxon>
        <taxon>Caenorhabditis</taxon>
    </lineage>
</organism>
<protein>
    <submittedName>
        <fullName evidence="2">Reverse transcriptase domain-containing protein</fullName>
    </submittedName>
</protein>
<dbReference type="WBParaSite" id="Csp11.Scaffold629.g8907.t1">
    <property type="protein sequence ID" value="Csp11.Scaffold629.g8907.t1"/>
    <property type="gene ID" value="Csp11.Scaffold629.g8907"/>
</dbReference>
<name>A0A1I7UFW0_9PELO</name>
<keyword evidence="1" id="KW-1185">Reference proteome</keyword>
<dbReference type="AlphaFoldDB" id="A0A1I7UFW0"/>
<reference evidence="2" key="1">
    <citation type="submission" date="2016-11" db="UniProtKB">
        <authorList>
            <consortium name="WormBaseParasite"/>
        </authorList>
    </citation>
    <scope>IDENTIFICATION</scope>
</reference>